<evidence type="ECO:0000256" key="2">
    <source>
        <dbReference type="SAM" id="SignalP"/>
    </source>
</evidence>
<accession>A0AAV7RL73</accession>
<keyword evidence="4" id="KW-1185">Reference proteome</keyword>
<evidence type="ECO:0000256" key="1">
    <source>
        <dbReference type="SAM" id="MobiDB-lite"/>
    </source>
</evidence>
<keyword evidence="2" id="KW-0732">Signal</keyword>
<feature type="chain" id="PRO_5043933494" evidence="2">
    <location>
        <begin position="22"/>
        <end position="197"/>
    </location>
</feature>
<evidence type="ECO:0000313" key="4">
    <source>
        <dbReference type="Proteomes" id="UP001066276"/>
    </source>
</evidence>
<organism evidence="3 4">
    <name type="scientific">Pleurodeles waltl</name>
    <name type="common">Iberian ribbed newt</name>
    <dbReference type="NCBI Taxonomy" id="8319"/>
    <lineage>
        <taxon>Eukaryota</taxon>
        <taxon>Metazoa</taxon>
        <taxon>Chordata</taxon>
        <taxon>Craniata</taxon>
        <taxon>Vertebrata</taxon>
        <taxon>Euteleostomi</taxon>
        <taxon>Amphibia</taxon>
        <taxon>Batrachia</taxon>
        <taxon>Caudata</taxon>
        <taxon>Salamandroidea</taxon>
        <taxon>Salamandridae</taxon>
        <taxon>Pleurodelinae</taxon>
        <taxon>Pleurodeles</taxon>
    </lineage>
</organism>
<dbReference type="EMBL" id="JANPWB010000009">
    <property type="protein sequence ID" value="KAJ1152336.1"/>
    <property type="molecule type" value="Genomic_DNA"/>
</dbReference>
<name>A0AAV7RL73_PLEWA</name>
<feature type="region of interest" description="Disordered" evidence="1">
    <location>
        <begin position="23"/>
        <end position="99"/>
    </location>
</feature>
<proteinExistence type="predicted"/>
<feature type="compositionally biased region" description="Low complexity" evidence="1">
    <location>
        <begin position="70"/>
        <end position="82"/>
    </location>
</feature>
<sequence>MWHCLLVAPVIQCLRIAVGGAGHPPRPHSAGPARHGSRSSWALARHGPLQTRAPARSSQGPPDPVGDNPGSGPRAPGAPASATQAHPRPTQLGRGRARAPRAQLTFLGAAPCAAVHTHGPHGSAAPQELRRGLRGAEQTPRQLHSSRGAHERGPRPPTRPTPPPQPISTRHRLLEPSNLRVRSRPVVGLTHASVPVF</sequence>
<evidence type="ECO:0000313" key="3">
    <source>
        <dbReference type="EMBL" id="KAJ1152336.1"/>
    </source>
</evidence>
<reference evidence="3" key="1">
    <citation type="journal article" date="2022" name="bioRxiv">
        <title>Sequencing and chromosome-scale assembly of the giantPleurodeles waltlgenome.</title>
        <authorList>
            <person name="Brown T."/>
            <person name="Elewa A."/>
            <person name="Iarovenko S."/>
            <person name="Subramanian E."/>
            <person name="Araus A.J."/>
            <person name="Petzold A."/>
            <person name="Susuki M."/>
            <person name="Suzuki K.-i.T."/>
            <person name="Hayashi T."/>
            <person name="Toyoda A."/>
            <person name="Oliveira C."/>
            <person name="Osipova E."/>
            <person name="Leigh N.D."/>
            <person name="Simon A."/>
            <person name="Yun M.H."/>
        </authorList>
    </citation>
    <scope>NUCLEOTIDE SEQUENCE</scope>
    <source>
        <strain evidence="3">20211129_DDA</strain>
        <tissue evidence="3">Liver</tissue>
    </source>
</reference>
<feature type="region of interest" description="Disordered" evidence="1">
    <location>
        <begin position="115"/>
        <end position="174"/>
    </location>
</feature>
<gene>
    <name evidence="3" type="ORF">NDU88_005111</name>
</gene>
<feature type="signal peptide" evidence="2">
    <location>
        <begin position="1"/>
        <end position="21"/>
    </location>
</feature>
<feature type="compositionally biased region" description="Pro residues" evidence="1">
    <location>
        <begin position="155"/>
        <end position="166"/>
    </location>
</feature>
<comment type="caution">
    <text evidence="3">The sequence shown here is derived from an EMBL/GenBank/DDBJ whole genome shotgun (WGS) entry which is preliminary data.</text>
</comment>
<dbReference type="AlphaFoldDB" id="A0AAV7RL73"/>
<protein>
    <submittedName>
        <fullName evidence="3">Uncharacterized protein</fullName>
    </submittedName>
</protein>
<dbReference type="Proteomes" id="UP001066276">
    <property type="component" value="Chromosome 5"/>
</dbReference>